<sequence>MPRYCAVKGCRNRGGTSSRQDLKRISFYPFPLQDKSRLQKWVGNMNRRGWTPSRHQCLCSEHFTQSCFDIRWGIRYLKQTAIPTIFPAADNDGEKNLNTNIQSPTIASHISEVIIEPKESSFYSSTPLILSNSWKPAQRKNSPEPSEAGELPLVLRTGIIFQTEEDNRMLAGPDPKQHPSNKLNSEGQPDSAVAELCCDAEDADLTDTAAFFFEKNATVCLSEGRTPSNGNHVSVDEHSYCRAEDTDKDHLWCKVLCLNAKILELGRREQSTVAKIQALEKEIALLQRDANRRIQKIHTTF</sequence>
<feature type="coiled-coil region" evidence="10">
    <location>
        <begin position="269"/>
        <end position="296"/>
    </location>
</feature>
<evidence type="ECO:0000256" key="7">
    <source>
        <dbReference type="ARBA" id="ARBA00023242"/>
    </source>
</evidence>
<evidence type="ECO:0000256" key="9">
    <source>
        <dbReference type="PROSITE-ProRule" id="PRU00309"/>
    </source>
</evidence>
<keyword evidence="3 9" id="KW-0863">Zinc-finger</keyword>
<evidence type="ECO:0000256" key="1">
    <source>
        <dbReference type="ARBA" id="ARBA00004123"/>
    </source>
</evidence>
<feature type="compositionally biased region" description="Polar residues" evidence="11">
    <location>
        <begin position="178"/>
        <end position="188"/>
    </location>
</feature>
<dbReference type="InterPro" id="IPR052224">
    <property type="entry name" value="THAP_domain_protein"/>
</dbReference>
<dbReference type="GO" id="GO:0008270">
    <property type="term" value="F:zinc ion binding"/>
    <property type="evidence" value="ECO:0007669"/>
    <property type="project" value="UniProtKB-KW"/>
</dbReference>
<reference evidence="13" key="1">
    <citation type="journal article" name="BMC Genomics">
        <title>Long-read sequencing and de novo genome assembly of marine medaka (Oryzias melastigma).</title>
        <authorList>
            <person name="Liang P."/>
            <person name="Saqib H.S.A."/>
            <person name="Ni X."/>
            <person name="Shen Y."/>
        </authorList>
    </citation>
    <scope>NUCLEOTIDE SEQUENCE</scope>
    <source>
        <strain evidence="13">Bigg-433</strain>
    </source>
</reference>
<protein>
    <recommendedName>
        <fullName evidence="8">THAP domain-containing protein 5</fullName>
    </recommendedName>
</protein>
<evidence type="ECO:0000256" key="3">
    <source>
        <dbReference type="ARBA" id="ARBA00022771"/>
    </source>
</evidence>
<keyword evidence="4" id="KW-0862">Zinc</keyword>
<keyword evidence="7" id="KW-0539">Nucleus</keyword>
<dbReference type="PROSITE" id="PS50950">
    <property type="entry name" value="ZF_THAP"/>
    <property type="match status" value="1"/>
</dbReference>
<name>A0A834C9T0_ORYME</name>
<dbReference type="EMBL" id="WKFB01000370">
    <property type="protein sequence ID" value="KAF6725194.1"/>
    <property type="molecule type" value="Genomic_DNA"/>
</dbReference>
<dbReference type="PANTHER" id="PTHR46927">
    <property type="entry name" value="AGAP005574-PA"/>
    <property type="match status" value="1"/>
</dbReference>
<dbReference type="InterPro" id="IPR006612">
    <property type="entry name" value="THAP_Znf"/>
</dbReference>
<evidence type="ECO:0000256" key="11">
    <source>
        <dbReference type="SAM" id="MobiDB-lite"/>
    </source>
</evidence>
<evidence type="ECO:0000256" key="10">
    <source>
        <dbReference type="SAM" id="Coils"/>
    </source>
</evidence>
<dbReference type="GO" id="GO:0005634">
    <property type="term" value="C:nucleus"/>
    <property type="evidence" value="ECO:0007669"/>
    <property type="project" value="UniProtKB-SubCell"/>
</dbReference>
<dbReference type="Proteomes" id="UP000646548">
    <property type="component" value="Unassembled WGS sequence"/>
</dbReference>
<feature type="region of interest" description="Disordered" evidence="11">
    <location>
        <begin position="169"/>
        <end position="188"/>
    </location>
</feature>
<dbReference type="PANTHER" id="PTHR46927:SF1">
    <property type="entry name" value="THAP DOMAIN-CONTAINING PROTEIN 5"/>
    <property type="match status" value="1"/>
</dbReference>
<keyword evidence="5 10" id="KW-0175">Coiled coil</keyword>
<keyword evidence="2" id="KW-0479">Metal-binding</keyword>
<keyword evidence="6 9" id="KW-0238">DNA-binding</keyword>
<evidence type="ECO:0000256" key="2">
    <source>
        <dbReference type="ARBA" id="ARBA00022723"/>
    </source>
</evidence>
<dbReference type="SMART" id="SM00980">
    <property type="entry name" value="THAP"/>
    <property type="match status" value="1"/>
</dbReference>
<evidence type="ECO:0000259" key="12">
    <source>
        <dbReference type="PROSITE" id="PS50950"/>
    </source>
</evidence>
<evidence type="ECO:0000313" key="14">
    <source>
        <dbReference type="Proteomes" id="UP000646548"/>
    </source>
</evidence>
<evidence type="ECO:0000256" key="4">
    <source>
        <dbReference type="ARBA" id="ARBA00022833"/>
    </source>
</evidence>
<dbReference type="SUPFAM" id="SSF57716">
    <property type="entry name" value="Glucocorticoid receptor-like (DNA-binding domain)"/>
    <property type="match status" value="1"/>
</dbReference>
<comment type="caution">
    <text evidence="13">The sequence shown here is derived from an EMBL/GenBank/DDBJ whole genome shotgun (WGS) entry which is preliminary data.</text>
</comment>
<evidence type="ECO:0000313" key="13">
    <source>
        <dbReference type="EMBL" id="KAF6725194.1"/>
    </source>
</evidence>
<feature type="domain" description="THAP-type" evidence="12">
    <location>
        <begin position="1"/>
        <end position="86"/>
    </location>
</feature>
<proteinExistence type="predicted"/>
<dbReference type="GO" id="GO:0003677">
    <property type="term" value="F:DNA binding"/>
    <property type="evidence" value="ECO:0007669"/>
    <property type="project" value="UniProtKB-UniRule"/>
</dbReference>
<dbReference type="Pfam" id="PF05485">
    <property type="entry name" value="THAP"/>
    <property type="match status" value="1"/>
</dbReference>
<organism evidence="13 14">
    <name type="scientific">Oryzias melastigma</name>
    <name type="common">Marine medaka</name>
    <dbReference type="NCBI Taxonomy" id="30732"/>
    <lineage>
        <taxon>Eukaryota</taxon>
        <taxon>Metazoa</taxon>
        <taxon>Chordata</taxon>
        <taxon>Craniata</taxon>
        <taxon>Vertebrata</taxon>
        <taxon>Euteleostomi</taxon>
        <taxon>Actinopterygii</taxon>
        <taxon>Neopterygii</taxon>
        <taxon>Teleostei</taxon>
        <taxon>Neoteleostei</taxon>
        <taxon>Acanthomorphata</taxon>
        <taxon>Ovalentaria</taxon>
        <taxon>Atherinomorphae</taxon>
        <taxon>Beloniformes</taxon>
        <taxon>Adrianichthyidae</taxon>
        <taxon>Oryziinae</taxon>
        <taxon>Oryzias</taxon>
    </lineage>
</organism>
<comment type="subcellular location">
    <subcellularLocation>
        <location evidence="1">Nucleus</location>
    </subcellularLocation>
</comment>
<gene>
    <name evidence="13" type="ORF">FQA47_014231</name>
</gene>
<dbReference type="AlphaFoldDB" id="A0A834C9T0"/>
<evidence type="ECO:0000256" key="6">
    <source>
        <dbReference type="ARBA" id="ARBA00023125"/>
    </source>
</evidence>
<evidence type="ECO:0000256" key="5">
    <source>
        <dbReference type="ARBA" id="ARBA00023054"/>
    </source>
</evidence>
<accession>A0A834C9T0</accession>
<dbReference type="SMART" id="SM00692">
    <property type="entry name" value="DM3"/>
    <property type="match status" value="1"/>
</dbReference>
<evidence type="ECO:0000256" key="8">
    <source>
        <dbReference type="ARBA" id="ARBA00039526"/>
    </source>
</evidence>